<reference evidence="1" key="1">
    <citation type="journal article" date="2012" name="Nature">
        <title>The tomato genome sequence provides insights into fleshy fruit evolution.</title>
        <authorList>
            <consortium name="Tomato Genome Consortium"/>
        </authorList>
    </citation>
    <scope>NUCLEOTIDE SEQUENCE [LARGE SCALE GENOMIC DNA]</scope>
    <source>
        <strain evidence="1">cv. Heinz 1706</strain>
    </source>
</reference>
<sequence>MHLSQLNCSFMQKVPSLYRSSDSQLDIADALPIESFSFCSTCDCCELFLYATEITILEHQKLYNQFSYLIFSLLSSDIML</sequence>
<keyword evidence="2" id="KW-1185">Reference proteome</keyword>
<protein>
    <submittedName>
        <fullName evidence="1">Uncharacterized protein</fullName>
    </submittedName>
</protein>
<accession>A0A3Q7ESA7</accession>
<proteinExistence type="predicted"/>
<dbReference type="Gramene" id="Solyc01g107933.1.1">
    <property type="protein sequence ID" value="Solyc01g107933.1.1"/>
    <property type="gene ID" value="Solyc01g107933.1"/>
</dbReference>
<reference evidence="1" key="2">
    <citation type="submission" date="2019-01" db="UniProtKB">
        <authorList>
            <consortium name="EnsemblPlants"/>
        </authorList>
    </citation>
    <scope>IDENTIFICATION</scope>
    <source>
        <strain evidence="1">cv. Heinz 1706</strain>
    </source>
</reference>
<dbReference type="Proteomes" id="UP000004994">
    <property type="component" value="Chromosome 1"/>
</dbReference>
<dbReference type="InParanoid" id="A0A3Q7ESA7"/>
<dbReference type="AlphaFoldDB" id="A0A3Q7ESA7"/>
<evidence type="ECO:0000313" key="2">
    <source>
        <dbReference type="Proteomes" id="UP000004994"/>
    </source>
</evidence>
<dbReference type="EnsemblPlants" id="Solyc01g107933.1.1">
    <property type="protein sequence ID" value="Solyc01g107933.1.1"/>
    <property type="gene ID" value="Solyc01g107933.1"/>
</dbReference>
<name>A0A3Q7ESA7_SOLLC</name>
<evidence type="ECO:0000313" key="1">
    <source>
        <dbReference type="EnsemblPlants" id="Solyc01g107933.1.1"/>
    </source>
</evidence>
<organism evidence="1">
    <name type="scientific">Solanum lycopersicum</name>
    <name type="common">Tomato</name>
    <name type="synonym">Lycopersicon esculentum</name>
    <dbReference type="NCBI Taxonomy" id="4081"/>
    <lineage>
        <taxon>Eukaryota</taxon>
        <taxon>Viridiplantae</taxon>
        <taxon>Streptophyta</taxon>
        <taxon>Embryophyta</taxon>
        <taxon>Tracheophyta</taxon>
        <taxon>Spermatophyta</taxon>
        <taxon>Magnoliopsida</taxon>
        <taxon>eudicotyledons</taxon>
        <taxon>Gunneridae</taxon>
        <taxon>Pentapetalae</taxon>
        <taxon>asterids</taxon>
        <taxon>lamiids</taxon>
        <taxon>Solanales</taxon>
        <taxon>Solanaceae</taxon>
        <taxon>Solanoideae</taxon>
        <taxon>Solaneae</taxon>
        <taxon>Solanum</taxon>
        <taxon>Solanum subgen. Lycopersicon</taxon>
    </lineage>
</organism>